<dbReference type="PANTHER" id="PTHR40980">
    <property type="entry name" value="PLUG DOMAIN-CONTAINING PROTEIN"/>
    <property type="match status" value="1"/>
</dbReference>
<evidence type="ECO:0000256" key="8">
    <source>
        <dbReference type="PROSITE-ProRule" id="PRU01360"/>
    </source>
</evidence>
<gene>
    <name evidence="13" type="ORF">BAZ10_11550</name>
</gene>
<dbReference type="SUPFAM" id="SSF49464">
    <property type="entry name" value="Carboxypeptidase regulatory domain-like"/>
    <property type="match status" value="1"/>
</dbReference>
<dbReference type="EMBL" id="MAHX01000021">
    <property type="protein sequence ID" value="OPC61096.1"/>
    <property type="molecule type" value="Genomic_DNA"/>
</dbReference>
<dbReference type="InterPro" id="IPR008969">
    <property type="entry name" value="CarboxyPept-like_regulatory"/>
</dbReference>
<dbReference type="InterPro" id="IPR012910">
    <property type="entry name" value="Plug_dom"/>
</dbReference>
<evidence type="ECO:0000256" key="10">
    <source>
        <dbReference type="SAM" id="SignalP"/>
    </source>
</evidence>
<dbReference type="GO" id="GO:0009279">
    <property type="term" value="C:cell outer membrane"/>
    <property type="evidence" value="ECO:0007669"/>
    <property type="project" value="UniProtKB-SubCell"/>
</dbReference>
<comment type="subcellular location">
    <subcellularLocation>
        <location evidence="1 8">Cell outer membrane</location>
        <topology evidence="1 8">Multi-pass membrane protein</topology>
    </subcellularLocation>
</comment>
<dbReference type="Pfam" id="PF07715">
    <property type="entry name" value="Plug"/>
    <property type="match status" value="1"/>
</dbReference>
<evidence type="ECO:0000256" key="2">
    <source>
        <dbReference type="ARBA" id="ARBA00022448"/>
    </source>
</evidence>
<comment type="caution">
    <text evidence="13">The sequence shown here is derived from an EMBL/GenBank/DDBJ whole genome shotgun (WGS) entry which is preliminary data.</text>
</comment>
<dbReference type="Gene3D" id="2.60.40.1120">
    <property type="entry name" value="Carboxypeptidase-like, regulatory domain"/>
    <property type="match status" value="1"/>
</dbReference>
<keyword evidence="14" id="KW-1185">Reference proteome</keyword>
<sequence length="918" mass="104462">MKTALQKTMFIALCTTGAAVMAQEFKGKIFNSETGEVVTGAEVQIFPGKQKAYSGLDGEFKFKNLSPGQYTYTITYNPFKTVHSTIVIAEEKNEVEVFMGTSAIKEIERISVKGNKKADSDAFARKREQKLPQVVNIVSGAAIAKSPDISVANVIQRVSGISVERSSNGEGQYAILRGMDKRYNYTLVNGVKIPSPDGKNRYIPLDIFPAELLDRLEVYKSLLPDMEGDAVGGAINMVMKDAPSREEINVNIALGYSQMLMDRKFKTFPTDQINFRSPYELGGKNYQAKNANFPRNNYRIENVTAMPNFSGGVSYGKRFFNQKLGVIGAVSFQNNSRLTESQFFNSSNVDVMKYAVITSLNDRNYYENQQRLGIHTKLDYKFNKNNSLSLYNLFVQLRDTQYRENLNTNFSNSVYDPALGNASINYQNRTRLQQQRVWNSTLKGEHRLVPGLLNMDWSAVVSSASNELPDTALFGTLGVRKNFAENHTSPTDASRSWQRNTDNDYAGYLNLGIDLGNRSEIKFGGLYRDKKRSSFYNNYVLKPSNPAAQWGTDYQGYTDIDYEVQNPKGAVANPLTYDATEKTTAAYLMVNTRIEDLHISGGLRMENTNQGYKLYFPQGESKPEMNQKYTDYLPSLSLKYTLNHNQNFRATYFRSVNRPGFYEIVPSRIVYEEFQERGNPDLKRALADNLDFRYEYFPNATDQYMVGVFHKTIKDPIEYTLQPDPTRPQDIFYSPGNFGTARNFGVEVDVIKFFNKIGFKANYTFTNSNIETPKSQKIRNQAGDLETIQVMQKRPLYGQSKHIANLSLLYKDVQNGWDAQLAGSYTGERINTISQYLDNDIWQKGFVQLDFSIEKKLKNGVTIFLKANNLLNTPMELFIKGSNPENQNIPYQRISDNETLIRKDYYKQTYLLGVKFKI</sequence>
<evidence type="ECO:0000256" key="5">
    <source>
        <dbReference type="ARBA" id="ARBA00023077"/>
    </source>
</evidence>
<dbReference type="InterPro" id="IPR039426">
    <property type="entry name" value="TonB-dep_rcpt-like"/>
</dbReference>
<comment type="similarity">
    <text evidence="8 9">Belongs to the TonB-dependent receptor family.</text>
</comment>
<dbReference type="Gene3D" id="2.170.130.10">
    <property type="entry name" value="TonB-dependent receptor, plug domain"/>
    <property type="match status" value="1"/>
</dbReference>
<feature type="signal peptide" evidence="10">
    <location>
        <begin position="1"/>
        <end position="22"/>
    </location>
</feature>
<feature type="domain" description="TonB-dependent receptor-like beta-barrel" evidence="11">
    <location>
        <begin position="492"/>
        <end position="870"/>
    </location>
</feature>
<keyword evidence="3 8" id="KW-1134">Transmembrane beta strand</keyword>
<evidence type="ECO:0000256" key="3">
    <source>
        <dbReference type="ARBA" id="ARBA00022452"/>
    </source>
</evidence>
<keyword evidence="10" id="KW-0732">Signal</keyword>
<dbReference type="InterPro" id="IPR037066">
    <property type="entry name" value="Plug_dom_sf"/>
</dbReference>
<feature type="chain" id="PRO_5012368699" evidence="10">
    <location>
        <begin position="23"/>
        <end position="918"/>
    </location>
</feature>
<dbReference type="Gene3D" id="2.40.170.20">
    <property type="entry name" value="TonB-dependent receptor, beta-barrel domain"/>
    <property type="match status" value="1"/>
</dbReference>
<evidence type="ECO:0000313" key="13">
    <source>
        <dbReference type="EMBL" id="OPC61096.1"/>
    </source>
</evidence>
<evidence type="ECO:0000313" key="14">
    <source>
        <dbReference type="Proteomes" id="UP000190813"/>
    </source>
</evidence>
<dbReference type="Proteomes" id="UP000190813">
    <property type="component" value="Unassembled WGS sequence"/>
</dbReference>
<organism evidence="13 14">
    <name type="scientific">Elizabethkingia occulta</name>
    <dbReference type="NCBI Taxonomy" id="1867263"/>
    <lineage>
        <taxon>Bacteria</taxon>
        <taxon>Pseudomonadati</taxon>
        <taxon>Bacteroidota</taxon>
        <taxon>Flavobacteriia</taxon>
        <taxon>Flavobacteriales</taxon>
        <taxon>Weeksellaceae</taxon>
        <taxon>Elizabethkingia</taxon>
    </lineage>
</organism>
<dbReference type="PROSITE" id="PS52016">
    <property type="entry name" value="TONB_DEPENDENT_REC_3"/>
    <property type="match status" value="1"/>
</dbReference>
<evidence type="ECO:0000256" key="7">
    <source>
        <dbReference type="ARBA" id="ARBA00023237"/>
    </source>
</evidence>
<evidence type="ECO:0000256" key="6">
    <source>
        <dbReference type="ARBA" id="ARBA00023136"/>
    </source>
</evidence>
<keyword evidence="4 8" id="KW-0812">Transmembrane</keyword>
<dbReference type="Pfam" id="PF00593">
    <property type="entry name" value="TonB_dep_Rec_b-barrel"/>
    <property type="match status" value="1"/>
</dbReference>
<keyword evidence="5 9" id="KW-0798">TonB box</keyword>
<evidence type="ECO:0000256" key="9">
    <source>
        <dbReference type="RuleBase" id="RU003357"/>
    </source>
</evidence>
<accession>A0A1T3M9C7</accession>
<dbReference type="AlphaFoldDB" id="A0A1T3M9C7"/>
<keyword evidence="7 8" id="KW-0998">Cell outer membrane</keyword>
<feature type="domain" description="TonB-dependent receptor plug" evidence="12">
    <location>
        <begin position="129"/>
        <end position="233"/>
    </location>
</feature>
<keyword evidence="2 8" id="KW-0813">Transport</keyword>
<dbReference type="InterPro" id="IPR036942">
    <property type="entry name" value="Beta-barrel_TonB_sf"/>
</dbReference>
<dbReference type="Pfam" id="PF13715">
    <property type="entry name" value="CarbopepD_reg_2"/>
    <property type="match status" value="1"/>
</dbReference>
<proteinExistence type="inferred from homology"/>
<dbReference type="SUPFAM" id="SSF56935">
    <property type="entry name" value="Porins"/>
    <property type="match status" value="1"/>
</dbReference>
<evidence type="ECO:0000259" key="11">
    <source>
        <dbReference type="Pfam" id="PF00593"/>
    </source>
</evidence>
<reference evidence="13 14" key="1">
    <citation type="submission" date="2016-06" db="EMBL/GenBank/DDBJ databases">
        <title>Revisiting the taxonomy of the Elizabethkingia Genus based on Whole-Genome Sequencing, Optical Mapping, and MALDI-TOF.</title>
        <authorList>
            <person name="Nicholson A.C."/>
        </authorList>
    </citation>
    <scope>NUCLEOTIDE SEQUENCE [LARGE SCALE GENOMIC DNA]</scope>
    <source>
        <strain evidence="13 14">G4070</strain>
    </source>
</reference>
<evidence type="ECO:0000256" key="1">
    <source>
        <dbReference type="ARBA" id="ARBA00004571"/>
    </source>
</evidence>
<evidence type="ECO:0000259" key="12">
    <source>
        <dbReference type="Pfam" id="PF07715"/>
    </source>
</evidence>
<dbReference type="RefSeq" id="WP_078773144.1">
    <property type="nucleotide sequence ID" value="NZ_CBCSBR010000036.1"/>
</dbReference>
<keyword evidence="6 8" id="KW-0472">Membrane</keyword>
<name>A0A1T3M9C7_9FLAO</name>
<evidence type="ECO:0000256" key="4">
    <source>
        <dbReference type="ARBA" id="ARBA00022692"/>
    </source>
</evidence>
<dbReference type="InterPro" id="IPR000531">
    <property type="entry name" value="Beta-barrel_TonB"/>
</dbReference>
<dbReference type="PANTHER" id="PTHR40980:SF4">
    <property type="entry name" value="TONB-DEPENDENT RECEPTOR-LIKE BETA-BARREL DOMAIN-CONTAINING PROTEIN"/>
    <property type="match status" value="1"/>
</dbReference>
<keyword evidence="13" id="KW-0675">Receptor</keyword>
<protein>
    <submittedName>
        <fullName evidence="13">TonB-dependent receptor</fullName>
    </submittedName>
</protein>